<reference evidence="1" key="1">
    <citation type="submission" date="2021-03" db="EMBL/GenBank/DDBJ databases">
        <authorList>
            <consortium name="Genoscope - CEA"/>
            <person name="William W."/>
        </authorList>
    </citation>
    <scope>NUCLEOTIDE SEQUENCE</scope>
    <source>
        <strain evidence="1">Doubled-haploid Pahang</strain>
    </source>
</reference>
<evidence type="ECO:0000313" key="3">
    <source>
        <dbReference type="Proteomes" id="UP000012960"/>
    </source>
</evidence>
<dbReference type="Gramene" id="Ma08_t32510.1">
    <property type="protein sequence ID" value="Ma08_p32510.1"/>
    <property type="gene ID" value="Ma08_g32510"/>
</dbReference>
<evidence type="ECO:0000313" key="2">
    <source>
        <dbReference type="EnsemblPlants" id="Ma08_p32510.1"/>
    </source>
</evidence>
<name>A0A804KDB3_MUSAM</name>
<organism evidence="2 3">
    <name type="scientific">Musa acuminata subsp. malaccensis</name>
    <name type="common">Wild banana</name>
    <name type="synonym">Musa malaccensis</name>
    <dbReference type="NCBI Taxonomy" id="214687"/>
    <lineage>
        <taxon>Eukaryota</taxon>
        <taxon>Viridiplantae</taxon>
        <taxon>Streptophyta</taxon>
        <taxon>Embryophyta</taxon>
        <taxon>Tracheophyta</taxon>
        <taxon>Spermatophyta</taxon>
        <taxon>Magnoliopsida</taxon>
        <taxon>Liliopsida</taxon>
        <taxon>Zingiberales</taxon>
        <taxon>Musaceae</taxon>
        <taxon>Musa</taxon>
    </lineage>
</organism>
<dbReference type="InParanoid" id="A0A804KDB3"/>
<gene>
    <name evidence="1" type="ORF">GSMUA_93280.1</name>
</gene>
<dbReference type="AlphaFoldDB" id="A0A804KDB3"/>
<accession>A0A804KDB3</accession>
<dbReference type="Proteomes" id="UP000012960">
    <property type="component" value="Unplaced"/>
</dbReference>
<sequence>MLILKERASDIFRRSPYRGALGNVEMLTPKKGTSSILNTHSRKGMLVSEKITIL</sequence>
<keyword evidence="3" id="KW-1185">Reference proteome</keyword>
<evidence type="ECO:0000313" key="1">
    <source>
        <dbReference type="EMBL" id="CAG1833407.1"/>
    </source>
</evidence>
<reference evidence="2" key="2">
    <citation type="submission" date="2021-05" db="UniProtKB">
        <authorList>
            <consortium name="EnsemblPlants"/>
        </authorList>
    </citation>
    <scope>IDENTIFICATION</scope>
    <source>
        <strain evidence="2">subsp. malaccensis</strain>
    </source>
</reference>
<dbReference type="EMBL" id="HG996472">
    <property type="protein sequence ID" value="CAG1833407.1"/>
    <property type="molecule type" value="Genomic_DNA"/>
</dbReference>
<protein>
    <submittedName>
        <fullName evidence="1">(wild Malaysian banana) hypothetical protein</fullName>
    </submittedName>
</protein>
<proteinExistence type="predicted"/>
<dbReference type="EnsemblPlants" id="Ma08_t32510.1">
    <property type="protein sequence ID" value="Ma08_p32510.1"/>
    <property type="gene ID" value="Ma08_g32510"/>
</dbReference>